<dbReference type="Gene3D" id="2.60.120.1440">
    <property type="match status" value="1"/>
</dbReference>
<proteinExistence type="predicted"/>
<feature type="domain" description="FecR protein" evidence="1">
    <location>
        <begin position="108"/>
        <end position="198"/>
    </location>
</feature>
<gene>
    <name evidence="3" type="ORF">M5G11_05325</name>
</gene>
<accession>A0ABT5NP66</accession>
<keyword evidence="4" id="KW-1185">Reference proteome</keyword>
<evidence type="ECO:0000313" key="3">
    <source>
        <dbReference type="EMBL" id="MDD0989952.1"/>
    </source>
</evidence>
<name>A0ABT5NP66_9PSED</name>
<comment type="caution">
    <text evidence="3">The sequence shown here is derived from an EMBL/GenBank/DDBJ whole genome shotgun (WGS) entry which is preliminary data.</text>
</comment>
<dbReference type="PANTHER" id="PTHR30273">
    <property type="entry name" value="PERIPLASMIC SIGNAL SENSOR AND SIGMA FACTOR ACTIVATOR FECR-RELATED"/>
    <property type="match status" value="1"/>
</dbReference>
<dbReference type="PIRSF" id="PIRSF018266">
    <property type="entry name" value="FecR"/>
    <property type="match status" value="1"/>
</dbReference>
<dbReference type="EMBL" id="JAMDGY010000014">
    <property type="protein sequence ID" value="MDD0989952.1"/>
    <property type="molecule type" value="Genomic_DNA"/>
</dbReference>
<dbReference type="InterPro" id="IPR012373">
    <property type="entry name" value="Ferrdict_sens_TM"/>
</dbReference>
<evidence type="ECO:0000259" key="1">
    <source>
        <dbReference type="Pfam" id="PF04773"/>
    </source>
</evidence>
<dbReference type="RefSeq" id="WP_273910868.1">
    <property type="nucleotide sequence ID" value="NZ_JAMDGX010000035.1"/>
</dbReference>
<dbReference type="InterPro" id="IPR006860">
    <property type="entry name" value="FecR"/>
</dbReference>
<dbReference type="Proteomes" id="UP001148203">
    <property type="component" value="Unassembled WGS sequence"/>
</dbReference>
<sequence length="318" mass="35090">MSVTPEIDKRSVDAQAASWFSHNRNTPSRAARKAFDQWLQAPEHARAYTQFEQLWADLAALKALNKPVALVRRQPRYWRPALSAAAALLCALLVGNLGAPASGYQQHLTTHSHDAQTLELPDGSRLSVNANTRLRIDFDSERRMIHLDQGQLYIDVAPDKERPLFVDAGAAKVRVVGTGFDLRRGQHETVLSVAHGMVALDTPGEDRDPAMLGARQRATYDLARGSLSWQTLSDQEVADWRNGHVSFRNRELASLVDELSLYRPQAVVLADAALAGYKVSGNLDINDPDALLNALPALLPVKTVALADGRLRIERRSK</sequence>
<protein>
    <submittedName>
        <fullName evidence="3">FecR domain-containing protein</fullName>
    </submittedName>
</protein>
<reference evidence="3 4" key="1">
    <citation type="submission" date="2022-05" db="EMBL/GenBank/DDBJ databases">
        <title>Novel Pseudomonas spp. Isolated from a Rainbow Trout Aquaculture Facility.</title>
        <authorList>
            <person name="Testerman T."/>
            <person name="Graf J."/>
        </authorList>
    </citation>
    <scope>NUCLEOTIDE SEQUENCE [LARGE SCALE GENOMIC DNA]</scope>
    <source>
        <strain evidence="3 4">ID681</strain>
    </source>
</reference>
<dbReference type="InterPro" id="IPR032623">
    <property type="entry name" value="FecR_N"/>
</dbReference>
<evidence type="ECO:0000259" key="2">
    <source>
        <dbReference type="Pfam" id="PF16220"/>
    </source>
</evidence>
<feature type="domain" description="FecR N-terminal" evidence="2">
    <location>
        <begin position="15"/>
        <end position="54"/>
    </location>
</feature>
<dbReference type="Pfam" id="PF16220">
    <property type="entry name" value="DUF4880"/>
    <property type="match status" value="1"/>
</dbReference>
<dbReference type="PANTHER" id="PTHR30273:SF2">
    <property type="entry name" value="PROTEIN FECR"/>
    <property type="match status" value="1"/>
</dbReference>
<organism evidence="3 4">
    <name type="scientific">Pseudomonas fontis</name>
    <dbReference type="NCBI Taxonomy" id="2942633"/>
    <lineage>
        <taxon>Bacteria</taxon>
        <taxon>Pseudomonadati</taxon>
        <taxon>Pseudomonadota</taxon>
        <taxon>Gammaproteobacteria</taxon>
        <taxon>Pseudomonadales</taxon>
        <taxon>Pseudomonadaceae</taxon>
        <taxon>Pseudomonas</taxon>
    </lineage>
</organism>
<evidence type="ECO:0000313" key="4">
    <source>
        <dbReference type="Proteomes" id="UP001148203"/>
    </source>
</evidence>
<dbReference type="Pfam" id="PF04773">
    <property type="entry name" value="FecR"/>
    <property type="match status" value="1"/>
</dbReference>